<dbReference type="InterPro" id="IPR018200">
    <property type="entry name" value="USP_CS"/>
</dbReference>
<evidence type="ECO:0000256" key="5">
    <source>
        <dbReference type="ARBA" id="ARBA00022786"/>
    </source>
</evidence>
<keyword evidence="5" id="KW-0833">Ubl conjugation pathway</keyword>
<evidence type="ECO:0000256" key="1">
    <source>
        <dbReference type="ARBA" id="ARBA00000707"/>
    </source>
</evidence>
<dbReference type="Pfam" id="PF00443">
    <property type="entry name" value="UCH"/>
    <property type="match status" value="1"/>
</dbReference>
<dbReference type="PROSITE" id="PS50235">
    <property type="entry name" value="USP_3"/>
    <property type="match status" value="1"/>
</dbReference>
<dbReference type="Ensembl" id="ENSEBUT00000020860.1">
    <property type="protein sequence ID" value="ENSEBUP00000020284.1"/>
    <property type="gene ID" value="ENSEBUG00000012575.1"/>
</dbReference>
<dbReference type="EC" id="3.4.19.12" evidence="3"/>
<dbReference type="InterPro" id="IPR050164">
    <property type="entry name" value="Peptidase_C19"/>
</dbReference>
<evidence type="ECO:0000256" key="6">
    <source>
        <dbReference type="ARBA" id="ARBA00022801"/>
    </source>
</evidence>
<sequence>MENTKPFSFDIPEDSQRDLDHSNSEVSTEDFFHNGSDHSSSIDSPDDISVSPGDLVTSGNITLGWQRNGGVGAGLQNMGNTCFLNSTLQCLTYTCPMVNYLLAGRHDHTYHKSSCLMCIFHLHILKAFSCTDIPFEPLPFILQLKSE</sequence>
<evidence type="ECO:0000259" key="14">
    <source>
        <dbReference type="PROSITE" id="PS50235"/>
    </source>
</evidence>
<reference evidence="15" key="1">
    <citation type="submission" date="2025-05" db="UniProtKB">
        <authorList>
            <consortium name="Ensembl"/>
        </authorList>
    </citation>
    <scope>IDENTIFICATION</scope>
</reference>
<feature type="compositionally biased region" description="Low complexity" evidence="13">
    <location>
        <begin position="37"/>
        <end position="51"/>
    </location>
</feature>
<keyword evidence="6" id="KW-0378">Hydrolase</keyword>
<feature type="region of interest" description="Disordered" evidence="13">
    <location>
        <begin position="1"/>
        <end position="51"/>
    </location>
</feature>
<evidence type="ECO:0000256" key="4">
    <source>
        <dbReference type="ARBA" id="ARBA00022670"/>
    </source>
</evidence>
<dbReference type="Ensembl" id="ENSEBUT00000020878.1">
    <property type="protein sequence ID" value="ENSEBUP00000020301.1"/>
    <property type="gene ID" value="ENSEBUG00000012575.1"/>
</dbReference>
<keyword evidence="7" id="KW-0788">Thiol protease</keyword>
<dbReference type="GO" id="GO:0006508">
    <property type="term" value="P:proteolysis"/>
    <property type="evidence" value="ECO:0007669"/>
    <property type="project" value="UniProtKB-KW"/>
</dbReference>
<dbReference type="PANTHER" id="PTHR24006:SF758">
    <property type="entry name" value="UBIQUITIN CARBOXYL-TERMINAL HYDROLASE 36"/>
    <property type="match status" value="1"/>
</dbReference>
<dbReference type="InterPro" id="IPR028889">
    <property type="entry name" value="USP"/>
</dbReference>
<accession>A0A8C4WYU0</accession>
<dbReference type="Ensembl" id="ENSEBUT00000020838.1">
    <property type="protein sequence ID" value="ENSEBUP00000020262.1"/>
    <property type="gene ID" value="ENSEBUG00000012575.1"/>
</dbReference>
<dbReference type="Proteomes" id="UP000694388">
    <property type="component" value="Unplaced"/>
</dbReference>
<evidence type="ECO:0000256" key="3">
    <source>
        <dbReference type="ARBA" id="ARBA00012759"/>
    </source>
</evidence>
<dbReference type="GO" id="GO:0016579">
    <property type="term" value="P:protein deubiquitination"/>
    <property type="evidence" value="ECO:0007669"/>
    <property type="project" value="InterPro"/>
</dbReference>
<dbReference type="AlphaFoldDB" id="A0A8C4WYU0"/>
<dbReference type="SUPFAM" id="SSF54001">
    <property type="entry name" value="Cysteine proteinases"/>
    <property type="match status" value="1"/>
</dbReference>
<dbReference type="GO" id="GO:0004843">
    <property type="term" value="F:cysteine-type deubiquitinase activity"/>
    <property type="evidence" value="ECO:0007669"/>
    <property type="project" value="UniProtKB-EC"/>
</dbReference>
<proteinExistence type="inferred from homology"/>
<evidence type="ECO:0000256" key="13">
    <source>
        <dbReference type="SAM" id="MobiDB-lite"/>
    </source>
</evidence>
<feature type="compositionally biased region" description="Basic and acidic residues" evidence="13">
    <location>
        <begin position="14"/>
        <end position="23"/>
    </location>
</feature>
<dbReference type="PANTHER" id="PTHR24006">
    <property type="entry name" value="UBIQUITIN CARBOXYL-TERMINAL HYDROLASE"/>
    <property type="match status" value="1"/>
</dbReference>
<comment type="catalytic activity">
    <reaction evidence="1">
        <text>Thiol-dependent hydrolysis of ester, thioester, amide, peptide and isopeptide bonds formed by the C-terminal Gly of ubiquitin (a 76-residue protein attached to proteins as an intracellular targeting signal).</text>
        <dbReference type="EC" id="3.4.19.12"/>
    </reaction>
</comment>
<dbReference type="GO" id="GO:0005634">
    <property type="term" value="C:nucleus"/>
    <property type="evidence" value="ECO:0007669"/>
    <property type="project" value="TreeGrafter"/>
</dbReference>
<name>A0A8C4WYU0_EPTBU</name>
<keyword evidence="4" id="KW-0645">Protease</keyword>
<evidence type="ECO:0000256" key="9">
    <source>
        <dbReference type="ARBA" id="ARBA00041300"/>
    </source>
</evidence>
<dbReference type="PROSITE" id="PS00972">
    <property type="entry name" value="USP_1"/>
    <property type="match status" value="1"/>
</dbReference>
<dbReference type="Ensembl" id="ENSEBUT00000020848.1">
    <property type="protein sequence ID" value="ENSEBUP00000020272.1"/>
    <property type="gene ID" value="ENSEBUG00000012575.1"/>
</dbReference>
<evidence type="ECO:0000256" key="10">
    <source>
        <dbReference type="ARBA" id="ARBA00042154"/>
    </source>
</evidence>
<dbReference type="GO" id="GO:0005829">
    <property type="term" value="C:cytosol"/>
    <property type="evidence" value="ECO:0007669"/>
    <property type="project" value="TreeGrafter"/>
</dbReference>
<comment type="similarity">
    <text evidence="2">Belongs to the peptidase C19 family.</text>
</comment>
<evidence type="ECO:0000256" key="2">
    <source>
        <dbReference type="ARBA" id="ARBA00009085"/>
    </source>
</evidence>
<evidence type="ECO:0000256" key="11">
    <source>
        <dbReference type="ARBA" id="ARBA00042420"/>
    </source>
</evidence>
<dbReference type="Gene3D" id="3.90.70.10">
    <property type="entry name" value="Cysteine proteinases"/>
    <property type="match status" value="1"/>
</dbReference>
<feature type="domain" description="USP" evidence="14">
    <location>
        <begin position="73"/>
        <end position="147"/>
    </location>
</feature>
<evidence type="ECO:0000256" key="8">
    <source>
        <dbReference type="ARBA" id="ARBA00039432"/>
    </source>
</evidence>
<dbReference type="InterPro" id="IPR001394">
    <property type="entry name" value="Peptidase_C19_UCH"/>
</dbReference>
<dbReference type="GO" id="GO:0042981">
    <property type="term" value="P:regulation of apoptotic process"/>
    <property type="evidence" value="ECO:0007669"/>
    <property type="project" value="TreeGrafter"/>
</dbReference>
<dbReference type="InterPro" id="IPR038765">
    <property type="entry name" value="Papain-like_cys_pep_sf"/>
</dbReference>
<evidence type="ECO:0000256" key="7">
    <source>
        <dbReference type="ARBA" id="ARBA00022807"/>
    </source>
</evidence>
<organism evidence="15 16">
    <name type="scientific">Eptatretus burgeri</name>
    <name type="common">Inshore hagfish</name>
    <dbReference type="NCBI Taxonomy" id="7764"/>
    <lineage>
        <taxon>Eukaryota</taxon>
        <taxon>Metazoa</taxon>
        <taxon>Chordata</taxon>
        <taxon>Craniata</taxon>
        <taxon>Vertebrata</taxon>
        <taxon>Cyclostomata</taxon>
        <taxon>Myxini</taxon>
        <taxon>Myxiniformes</taxon>
        <taxon>Myxinidae</taxon>
        <taxon>Eptatretinae</taxon>
        <taxon>Eptatretus</taxon>
    </lineage>
</organism>
<protein>
    <recommendedName>
        <fullName evidence="8">Ubiquitin carboxyl-terminal hydrolase 36</fullName>
        <ecNumber evidence="3">3.4.19.12</ecNumber>
    </recommendedName>
    <alternativeName>
        <fullName evidence="11">Deubiquitinating enzyme 36</fullName>
    </alternativeName>
    <alternativeName>
        <fullName evidence="10">Protein scrawny</fullName>
    </alternativeName>
    <alternativeName>
        <fullName evidence="9">Ubiquitin thioesterase 36</fullName>
    </alternativeName>
    <alternativeName>
        <fullName evidence="12">Ubiquitin-specific-processing protease 36</fullName>
    </alternativeName>
</protein>
<evidence type="ECO:0000313" key="15">
    <source>
        <dbReference type="Ensembl" id="ENSEBUP00000020262.1"/>
    </source>
</evidence>
<dbReference type="GeneTree" id="ENSGT00940000170239"/>
<evidence type="ECO:0000313" key="16">
    <source>
        <dbReference type="Proteomes" id="UP000694388"/>
    </source>
</evidence>
<evidence type="ECO:0000256" key="12">
    <source>
        <dbReference type="ARBA" id="ARBA00043009"/>
    </source>
</evidence>
<keyword evidence="16" id="KW-1185">Reference proteome</keyword>